<dbReference type="GO" id="GO:0016036">
    <property type="term" value="P:cellular response to phosphate starvation"/>
    <property type="evidence" value="ECO:0007669"/>
    <property type="project" value="InterPro"/>
</dbReference>
<dbReference type="InterPro" id="IPR052486">
    <property type="entry name" value="PHO1"/>
</dbReference>
<evidence type="ECO:0000313" key="4">
    <source>
        <dbReference type="EMBL" id="KAL0004141.1"/>
    </source>
</evidence>
<dbReference type="Proteomes" id="UP001459277">
    <property type="component" value="Unassembled WGS sequence"/>
</dbReference>
<gene>
    <name evidence="4" type="ORF">SO802_011702</name>
</gene>
<feature type="coiled-coil region" evidence="1">
    <location>
        <begin position="74"/>
        <end position="101"/>
    </location>
</feature>
<keyword evidence="5" id="KW-1185">Reference proteome</keyword>
<dbReference type="AlphaFoldDB" id="A0AAW2D4L5"/>
<keyword evidence="1" id="KW-0175">Coiled coil</keyword>
<organism evidence="4 5">
    <name type="scientific">Lithocarpus litseifolius</name>
    <dbReference type="NCBI Taxonomy" id="425828"/>
    <lineage>
        <taxon>Eukaryota</taxon>
        <taxon>Viridiplantae</taxon>
        <taxon>Streptophyta</taxon>
        <taxon>Embryophyta</taxon>
        <taxon>Tracheophyta</taxon>
        <taxon>Spermatophyta</taxon>
        <taxon>Magnoliopsida</taxon>
        <taxon>eudicotyledons</taxon>
        <taxon>Gunneridae</taxon>
        <taxon>Pentapetalae</taxon>
        <taxon>rosids</taxon>
        <taxon>fabids</taxon>
        <taxon>Fagales</taxon>
        <taxon>Fagaceae</taxon>
        <taxon>Lithocarpus</taxon>
    </lineage>
</organism>
<feature type="region of interest" description="Disordered" evidence="2">
    <location>
        <begin position="153"/>
        <end position="174"/>
    </location>
</feature>
<accession>A0AAW2D4L5</accession>
<evidence type="ECO:0000256" key="2">
    <source>
        <dbReference type="SAM" id="MobiDB-lite"/>
    </source>
</evidence>
<name>A0AAW2D4L5_9ROSI</name>
<protein>
    <recommendedName>
        <fullName evidence="3">SPX domain-containing protein</fullName>
    </recommendedName>
</protein>
<comment type="caution">
    <text evidence="4">The sequence shown here is derived from an EMBL/GenBank/DDBJ whole genome shotgun (WGS) entry which is preliminary data.</text>
</comment>
<dbReference type="InterPro" id="IPR004331">
    <property type="entry name" value="SPX_dom"/>
</dbReference>
<dbReference type="PANTHER" id="PTHR48477">
    <property type="entry name" value="PHOSPHATE TRANSPORTER PHO1"/>
    <property type="match status" value="1"/>
</dbReference>
<feature type="domain" description="SPX" evidence="3">
    <location>
        <begin position="1"/>
        <end position="255"/>
    </location>
</feature>
<dbReference type="PROSITE" id="PS51382">
    <property type="entry name" value="SPX"/>
    <property type="match status" value="1"/>
</dbReference>
<evidence type="ECO:0000313" key="5">
    <source>
        <dbReference type="Proteomes" id="UP001459277"/>
    </source>
</evidence>
<evidence type="ECO:0000256" key="1">
    <source>
        <dbReference type="SAM" id="Coils"/>
    </source>
</evidence>
<reference evidence="4 5" key="1">
    <citation type="submission" date="2024-01" db="EMBL/GenBank/DDBJ databases">
        <title>A telomere-to-telomere, gap-free genome of sweet tea (Lithocarpus litseifolius).</title>
        <authorList>
            <person name="Zhou J."/>
        </authorList>
    </citation>
    <scope>NUCLEOTIDE SEQUENCE [LARGE SCALE GENOMIC DNA]</scope>
    <source>
        <strain evidence="4">Zhou-2022a</strain>
        <tissue evidence="4">Leaf</tissue>
    </source>
</reference>
<dbReference type="EMBL" id="JAZDWU010000004">
    <property type="protein sequence ID" value="KAL0004141.1"/>
    <property type="molecule type" value="Genomic_DNA"/>
</dbReference>
<proteinExistence type="predicted"/>
<sequence>MEGCVCRLASFKETNKEDGDFGVSIFDSIRFFAKKISDKFKNSENETDIIQVKGKSIEDGEDGLYVTDLSQLFNEEDEEREDELHKKREKLNKQLQSILDLNQIFNKLRRKNFIPSLNGGNSPRSWSSPDRSSSFSKEVRAALERNGVYFMDSGTRTKTKNGKPKMAMKIDSPANTPRSVTSILYEDIMNNLKKGSSGEFGINPKKVQCFEKKIRGAFMELYKGLGLLKTYSSLNMTALVKIMKKFDKIASFPVR</sequence>
<evidence type="ECO:0000259" key="3">
    <source>
        <dbReference type="PROSITE" id="PS51382"/>
    </source>
</evidence>
<dbReference type="Pfam" id="PF03105">
    <property type="entry name" value="SPX"/>
    <property type="match status" value="1"/>
</dbReference>
<dbReference type="PANTHER" id="PTHR48477:SF1">
    <property type="entry name" value="PHOSPHATE TRANSPORTER PHO1"/>
    <property type="match status" value="1"/>
</dbReference>